<keyword evidence="1" id="KW-0238">DNA-binding</keyword>
<evidence type="ECO:0000256" key="2">
    <source>
        <dbReference type="SAM" id="MobiDB-lite"/>
    </source>
</evidence>
<feature type="region of interest" description="Disordered" evidence="2">
    <location>
        <begin position="476"/>
        <end position="498"/>
    </location>
</feature>
<feature type="compositionally biased region" description="Basic and acidic residues" evidence="2">
    <location>
        <begin position="24"/>
        <end position="33"/>
    </location>
</feature>
<dbReference type="SMART" id="SM00398">
    <property type="entry name" value="HMG"/>
    <property type="match status" value="1"/>
</dbReference>
<dbReference type="Gene3D" id="1.10.30.10">
    <property type="entry name" value="High mobility group box domain"/>
    <property type="match status" value="1"/>
</dbReference>
<dbReference type="Proteomes" id="UP001149165">
    <property type="component" value="Unassembled WGS sequence"/>
</dbReference>
<feature type="compositionally biased region" description="Polar residues" evidence="2">
    <location>
        <begin position="337"/>
        <end position="354"/>
    </location>
</feature>
<feature type="region of interest" description="Disordered" evidence="2">
    <location>
        <begin position="252"/>
        <end position="273"/>
    </location>
</feature>
<reference evidence="4" key="1">
    <citation type="submission" date="2022-11" db="EMBL/GenBank/DDBJ databases">
        <authorList>
            <person name="Petersen C."/>
        </authorList>
    </citation>
    <scope>NUCLEOTIDE SEQUENCE</scope>
    <source>
        <strain evidence="4">IBT 30069</strain>
    </source>
</reference>
<evidence type="ECO:0000259" key="3">
    <source>
        <dbReference type="PROSITE" id="PS50118"/>
    </source>
</evidence>
<feature type="compositionally biased region" description="Low complexity" evidence="2">
    <location>
        <begin position="95"/>
        <end position="116"/>
    </location>
</feature>
<feature type="compositionally biased region" description="Basic and acidic residues" evidence="2">
    <location>
        <begin position="483"/>
        <end position="492"/>
    </location>
</feature>
<feature type="compositionally biased region" description="Polar residues" evidence="2">
    <location>
        <begin position="82"/>
        <end position="94"/>
    </location>
</feature>
<comment type="caution">
    <text evidence="4">The sequence shown here is derived from an EMBL/GenBank/DDBJ whole genome shotgun (WGS) entry which is preliminary data.</text>
</comment>
<keyword evidence="5" id="KW-1185">Reference proteome</keyword>
<dbReference type="AlphaFoldDB" id="A0A9W9FWT9"/>
<keyword evidence="1" id="KW-0539">Nucleus</keyword>
<protein>
    <recommendedName>
        <fullName evidence="3">HMG box domain-containing protein</fullName>
    </recommendedName>
</protein>
<dbReference type="Pfam" id="PF00505">
    <property type="entry name" value="HMG_box"/>
    <property type="match status" value="1"/>
</dbReference>
<evidence type="ECO:0000313" key="5">
    <source>
        <dbReference type="Proteomes" id="UP001149165"/>
    </source>
</evidence>
<dbReference type="GO" id="GO:0005634">
    <property type="term" value="C:nucleus"/>
    <property type="evidence" value="ECO:0007669"/>
    <property type="project" value="UniProtKB-UniRule"/>
</dbReference>
<sequence length="498" mass="55171">MDHDDGMPGAGPSDSPLSPPSERLIQRSLREAGHGQFPGSTYIPGAELHEPQAHEIFQQPLPSVEMYASPPPAIYQHDTPRSYPTQMSPTGQEVSTPASSTLDDDSSPSWTSSPRSKQQRRRPQPRAKATRSPRGRKTRPRKNSPRPVLINAPFSQTTAHFTDVPVKDMHAWATRPNQQRYDEAKRRGKVARPMNAFMMYKSAYSERAKAFLKMKNFQDVNTALGESWGIEIDEVKTYYIDTSKLEHQNHAAAHPDYQFKPKKGPAVATRPMTPTPSHTTATFMDYGSPSSQWSGELDFSSPPPQYNHGRSQSMEFGDFHAIRSHSNTPFEHPGYPSWSNFPSSAPTVQPSALQGSMTPQSEEIRHFKCSTPLPEEIHYGVPSGLNGIPGEAHHDLMQPQHMHASGVDPQMLAYNETNSISMGMTPTFNSMPNPYPVWGDAPAAHGFLTAPPPTAATTPVSYHGTLSATAFAPELQRNPSWDPSHHSSHDLDDSWIEL</sequence>
<accession>A0A9W9FWT9</accession>
<feature type="domain" description="HMG box" evidence="3">
    <location>
        <begin position="190"/>
        <end position="258"/>
    </location>
</feature>
<dbReference type="SUPFAM" id="SSF47095">
    <property type="entry name" value="HMG-box"/>
    <property type="match status" value="1"/>
</dbReference>
<evidence type="ECO:0000313" key="4">
    <source>
        <dbReference type="EMBL" id="KAJ5107903.1"/>
    </source>
</evidence>
<feature type="region of interest" description="Disordered" evidence="2">
    <location>
        <begin position="1"/>
        <end position="156"/>
    </location>
</feature>
<dbReference type="InterPro" id="IPR036910">
    <property type="entry name" value="HMG_box_dom_sf"/>
</dbReference>
<feature type="region of interest" description="Disordered" evidence="2">
    <location>
        <begin position="331"/>
        <end position="354"/>
    </location>
</feature>
<evidence type="ECO:0000256" key="1">
    <source>
        <dbReference type="PROSITE-ProRule" id="PRU00267"/>
    </source>
</evidence>
<dbReference type="EMBL" id="JAPQKH010000003">
    <property type="protein sequence ID" value="KAJ5107903.1"/>
    <property type="molecule type" value="Genomic_DNA"/>
</dbReference>
<gene>
    <name evidence="4" type="ORF">N7456_004578</name>
</gene>
<feature type="DNA-binding region" description="HMG box" evidence="1">
    <location>
        <begin position="190"/>
        <end position="258"/>
    </location>
</feature>
<dbReference type="OrthoDB" id="2307332at2759"/>
<reference evidence="4" key="2">
    <citation type="journal article" date="2023" name="IMA Fungus">
        <title>Comparative genomic study of the Penicillium genus elucidates a diverse pangenome and 15 lateral gene transfer events.</title>
        <authorList>
            <person name="Petersen C."/>
            <person name="Sorensen T."/>
            <person name="Nielsen M.R."/>
            <person name="Sondergaard T.E."/>
            <person name="Sorensen J.L."/>
            <person name="Fitzpatrick D.A."/>
            <person name="Frisvad J.C."/>
            <person name="Nielsen K.L."/>
        </authorList>
    </citation>
    <scope>NUCLEOTIDE SEQUENCE</scope>
    <source>
        <strain evidence="4">IBT 30069</strain>
    </source>
</reference>
<dbReference type="InterPro" id="IPR009071">
    <property type="entry name" value="HMG_box_dom"/>
</dbReference>
<dbReference type="PROSITE" id="PS50118">
    <property type="entry name" value="HMG_BOX_2"/>
    <property type="match status" value="1"/>
</dbReference>
<dbReference type="GO" id="GO:0003677">
    <property type="term" value="F:DNA binding"/>
    <property type="evidence" value="ECO:0007669"/>
    <property type="project" value="UniProtKB-UniRule"/>
</dbReference>
<name>A0A9W9FWT9_9EURO</name>
<feature type="compositionally biased region" description="Basic residues" evidence="2">
    <location>
        <begin position="117"/>
        <end position="144"/>
    </location>
</feature>
<proteinExistence type="predicted"/>
<organism evidence="4 5">
    <name type="scientific">Penicillium angulare</name>
    <dbReference type="NCBI Taxonomy" id="116970"/>
    <lineage>
        <taxon>Eukaryota</taxon>
        <taxon>Fungi</taxon>
        <taxon>Dikarya</taxon>
        <taxon>Ascomycota</taxon>
        <taxon>Pezizomycotina</taxon>
        <taxon>Eurotiomycetes</taxon>
        <taxon>Eurotiomycetidae</taxon>
        <taxon>Eurotiales</taxon>
        <taxon>Aspergillaceae</taxon>
        <taxon>Penicillium</taxon>
    </lineage>
</organism>